<keyword evidence="3" id="KW-1185">Reference proteome</keyword>
<comment type="caution">
    <text evidence="2">The sequence shown here is derived from an EMBL/GenBank/DDBJ whole genome shotgun (WGS) entry which is preliminary data.</text>
</comment>
<feature type="region of interest" description="Disordered" evidence="1">
    <location>
        <begin position="1"/>
        <end position="29"/>
    </location>
</feature>
<gene>
    <name evidence="2" type="ORF">EDC90_10695</name>
</gene>
<accession>A0A4R3NF78</accession>
<dbReference type="OrthoDB" id="7832706at2"/>
<feature type="compositionally biased region" description="Basic residues" evidence="1">
    <location>
        <begin position="20"/>
        <end position="29"/>
    </location>
</feature>
<evidence type="ECO:0000313" key="2">
    <source>
        <dbReference type="EMBL" id="TCT27951.1"/>
    </source>
</evidence>
<dbReference type="EMBL" id="SMAR01000069">
    <property type="protein sequence ID" value="TCT27951.1"/>
    <property type="molecule type" value="Genomic_DNA"/>
</dbReference>
<reference evidence="2 3" key="1">
    <citation type="submission" date="2019-03" db="EMBL/GenBank/DDBJ databases">
        <title>Freshwater and sediment microbial communities from various areas in North America, analyzing microbe dynamics in response to fracking.</title>
        <authorList>
            <person name="Lamendella R."/>
        </authorList>
    </citation>
    <scope>NUCLEOTIDE SEQUENCE [LARGE SCALE GENOMIC DNA]</scope>
    <source>
        <strain evidence="2 3">175.2</strain>
    </source>
</reference>
<organism evidence="2 3">
    <name type="scientific">Martelella mediterranea</name>
    <dbReference type="NCBI Taxonomy" id="293089"/>
    <lineage>
        <taxon>Bacteria</taxon>
        <taxon>Pseudomonadati</taxon>
        <taxon>Pseudomonadota</taxon>
        <taxon>Alphaproteobacteria</taxon>
        <taxon>Hyphomicrobiales</taxon>
        <taxon>Aurantimonadaceae</taxon>
        <taxon>Martelella</taxon>
    </lineage>
</organism>
<dbReference type="RefSeq" id="WP_132314306.1">
    <property type="nucleotide sequence ID" value="NZ_SMAR01000069.1"/>
</dbReference>
<protein>
    <submittedName>
        <fullName evidence="2">Uncharacterized protein</fullName>
    </submittedName>
</protein>
<sequence length="352" mass="39447">MTNNPRRQSPRKNMPPAGPHSRRLHVPHRSRHVPASAWTTWDDEIPQAWQIAAIEKGFIISRRVRDRYHVALECMTCGAETFQKAYVVRTARPQCAACLDHRRQTEAAACGYTLLGRDDTNHKYGSYKLPCGHVVSLQFGRVSRLARNGRVPGRPGYRCPKCHTAKIAGLATKRGWTLVGPDPEGNANYRMFRHQEGCGHEQRIAVANLETGRFGCARCGEVWSAAPSSIYVMEFVVPDKGTYIKLGYSKNPESRLHWQLGLSKKISSRILHQLAMPTGHQAQKVEKKLHNTVRHRFPDAVVPTGELAGWINVVSEIYRPAILPDILTLLETVAAKVRSTAENRKPNSGTQN</sequence>
<name>A0A4R3NF78_9HYPH</name>
<dbReference type="AlphaFoldDB" id="A0A4R3NF78"/>
<evidence type="ECO:0000313" key="3">
    <source>
        <dbReference type="Proteomes" id="UP000295097"/>
    </source>
</evidence>
<dbReference type="Proteomes" id="UP000295097">
    <property type="component" value="Unassembled WGS sequence"/>
</dbReference>
<proteinExistence type="predicted"/>
<evidence type="ECO:0000256" key="1">
    <source>
        <dbReference type="SAM" id="MobiDB-lite"/>
    </source>
</evidence>